<evidence type="ECO:0000313" key="2">
    <source>
        <dbReference type="Proteomes" id="UP000298663"/>
    </source>
</evidence>
<protein>
    <submittedName>
        <fullName evidence="1">Uncharacterized protein</fullName>
    </submittedName>
</protein>
<name>A0A4U5PEX5_STECR</name>
<dbReference type="OrthoDB" id="5872161at2759"/>
<reference evidence="1 2" key="1">
    <citation type="journal article" date="2015" name="Genome Biol.">
        <title>Comparative genomics of Steinernema reveals deeply conserved gene regulatory networks.</title>
        <authorList>
            <person name="Dillman A.R."/>
            <person name="Macchietto M."/>
            <person name="Porter C.F."/>
            <person name="Rogers A."/>
            <person name="Williams B."/>
            <person name="Antoshechkin I."/>
            <person name="Lee M.M."/>
            <person name="Goodwin Z."/>
            <person name="Lu X."/>
            <person name="Lewis E.E."/>
            <person name="Goodrich-Blair H."/>
            <person name="Stock S.P."/>
            <person name="Adams B.J."/>
            <person name="Sternberg P.W."/>
            <person name="Mortazavi A."/>
        </authorList>
    </citation>
    <scope>NUCLEOTIDE SEQUENCE [LARGE SCALE GENOMIC DNA]</scope>
    <source>
        <strain evidence="1 2">ALL</strain>
    </source>
</reference>
<dbReference type="AlphaFoldDB" id="A0A4U5PEX5"/>
<keyword evidence="2" id="KW-1185">Reference proteome</keyword>
<dbReference type="Proteomes" id="UP000298663">
    <property type="component" value="Unassembled WGS sequence"/>
</dbReference>
<organism evidence="1 2">
    <name type="scientific">Steinernema carpocapsae</name>
    <name type="common">Entomopathogenic nematode</name>
    <dbReference type="NCBI Taxonomy" id="34508"/>
    <lineage>
        <taxon>Eukaryota</taxon>
        <taxon>Metazoa</taxon>
        <taxon>Ecdysozoa</taxon>
        <taxon>Nematoda</taxon>
        <taxon>Chromadorea</taxon>
        <taxon>Rhabditida</taxon>
        <taxon>Tylenchina</taxon>
        <taxon>Panagrolaimomorpha</taxon>
        <taxon>Strongyloidoidea</taxon>
        <taxon>Steinernematidae</taxon>
        <taxon>Steinernema</taxon>
    </lineage>
</organism>
<proteinExistence type="predicted"/>
<accession>A0A4U5PEX5</accession>
<dbReference type="EMBL" id="AZBU02000002">
    <property type="protein sequence ID" value="TKR94751.1"/>
    <property type="molecule type" value="Genomic_DNA"/>
</dbReference>
<gene>
    <name evidence="1" type="ORF">L596_009002</name>
</gene>
<reference evidence="1 2" key="2">
    <citation type="journal article" date="2019" name="G3 (Bethesda)">
        <title>Hybrid Assembly of the Genome of the Entomopathogenic Nematode Steinernema carpocapsae Identifies the X-Chromosome.</title>
        <authorList>
            <person name="Serra L."/>
            <person name="Macchietto M."/>
            <person name="Macias-Munoz A."/>
            <person name="McGill C.J."/>
            <person name="Rodriguez I.M."/>
            <person name="Rodriguez B."/>
            <person name="Murad R."/>
            <person name="Mortazavi A."/>
        </authorList>
    </citation>
    <scope>NUCLEOTIDE SEQUENCE [LARGE SCALE GENOMIC DNA]</scope>
    <source>
        <strain evidence="1 2">ALL</strain>
    </source>
</reference>
<sequence length="77" mass="8590">MILASGARGPGFDHRLSPTLLFSLFVFAHKLTNILVRAKILIVLFSISKPAGAAERKQEPIYQVTLKALFYIGWSLF</sequence>
<comment type="caution">
    <text evidence="1">The sequence shown here is derived from an EMBL/GenBank/DDBJ whole genome shotgun (WGS) entry which is preliminary data.</text>
</comment>
<evidence type="ECO:0000313" key="1">
    <source>
        <dbReference type="EMBL" id="TKR94751.1"/>
    </source>
</evidence>